<evidence type="ECO:0000259" key="1">
    <source>
        <dbReference type="PROSITE" id="PS51186"/>
    </source>
</evidence>
<keyword evidence="3" id="KW-1185">Reference proteome</keyword>
<dbReference type="SUPFAM" id="SSF55729">
    <property type="entry name" value="Acyl-CoA N-acyltransferases (Nat)"/>
    <property type="match status" value="1"/>
</dbReference>
<dbReference type="InterPro" id="IPR016181">
    <property type="entry name" value="Acyl_CoA_acyltransferase"/>
</dbReference>
<dbReference type="InterPro" id="IPR000182">
    <property type="entry name" value="GNAT_dom"/>
</dbReference>
<dbReference type="GO" id="GO:0005840">
    <property type="term" value="C:ribosome"/>
    <property type="evidence" value="ECO:0007669"/>
    <property type="project" value="UniProtKB-KW"/>
</dbReference>
<sequence length="733" mass="80065">MASSEAVIRPYTPQDAAGIAELYNRHHDVPAWVDRELTPEMVLAEFAERGTVLFLVVEEAGEVLGTLGMFRACGMRVVPENEVIGSMFYLAPRIRGGMLAGKLFSLAFRTVRDQGVEAIRLTVNPSNQLALPLYRQLGCVVVGPAEADEDGDIEMVSWMPKIVTRLREEHGHLIPADLSMTAAWRYQADGIAGQELGKESELLQGRTVLRTALSLGELTFRAILDPDTGEILHTEVGAEPGPDPVLPPRPAGPAEPVFSHRSGRLNLTVRHSDGAVRVFHDDWVGPVLQETWPVFGPAYLTGWRQALRHRITVQPLPDGWLASERQPDGTLHRESRLVDGALYQRVWWTGGPAPYERLRTLVVNGLRSALLLDDRGYRPAGRGLYPANTADYQGARTRLRPGGAVAWWEPRTGLSARVHWSEPAEAGLVTDSLLALDHPSDYAYHVELHDADRPQQVLPLTGPAPDRGLALRPSGPLHEAEEDLTVEQAAWDDREVARRPVHRMVSGDHTVLLDAAAGGIASWQSAGKPVLGTPFPRARAFARNPRWRSGLWVTRQGTREDENHGLGWGSEADPVHWDFDPAAGGLGSPELSWSLAGHPTGITVTVRAQAAAQDGELVVWLTPTSPKAPELLVPGGPGEVWSLDKPGAWQRWTDRVAVRLPDGRWLATATQDPGSAQILVRSTPSGPLLALVARHPHGRAGSAHWPVSVLADADAAERYLTRQPHSRALSTEH</sequence>
<gene>
    <name evidence="2" type="ORF">F4556_003815</name>
</gene>
<dbReference type="EMBL" id="JACHJR010000001">
    <property type="protein sequence ID" value="MBB4948280.1"/>
    <property type="molecule type" value="Genomic_DNA"/>
</dbReference>
<dbReference type="PROSITE" id="PS51186">
    <property type="entry name" value="GNAT"/>
    <property type="match status" value="1"/>
</dbReference>
<protein>
    <submittedName>
        <fullName evidence="2">Ribosomal protein S18 acetylase RimI-like enzyme</fullName>
    </submittedName>
</protein>
<accession>A0A7W7SD39</accession>
<feature type="domain" description="N-acetyltransferase" evidence="1">
    <location>
        <begin position="6"/>
        <end position="160"/>
    </location>
</feature>
<proteinExistence type="predicted"/>
<keyword evidence="2" id="KW-0689">Ribosomal protein</keyword>
<keyword evidence="2" id="KW-0687">Ribonucleoprotein</keyword>
<comment type="caution">
    <text evidence="2">The sequence shown here is derived from an EMBL/GenBank/DDBJ whole genome shotgun (WGS) entry which is preliminary data.</text>
</comment>
<evidence type="ECO:0000313" key="3">
    <source>
        <dbReference type="Proteomes" id="UP000573327"/>
    </source>
</evidence>
<dbReference type="GO" id="GO:0016747">
    <property type="term" value="F:acyltransferase activity, transferring groups other than amino-acyl groups"/>
    <property type="evidence" value="ECO:0007669"/>
    <property type="project" value="InterPro"/>
</dbReference>
<dbReference type="AlphaFoldDB" id="A0A7W7SD39"/>
<dbReference type="Proteomes" id="UP000573327">
    <property type="component" value="Unassembled WGS sequence"/>
</dbReference>
<organism evidence="2 3">
    <name type="scientific">Kitasatospora gansuensis</name>
    <dbReference type="NCBI Taxonomy" id="258050"/>
    <lineage>
        <taxon>Bacteria</taxon>
        <taxon>Bacillati</taxon>
        <taxon>Actinomycetota</taxon>
        <taxon>Actinomycetes</taxon>
        <taxon>Kitasatosporales</taxon>
        <taxon>Streptomycetaceae</taxon>
        <taxon>Kitasatospora</taxon>
    </lineage>
</organism>
<dbReference type="RefSeq" id="WP_184917575.1">
    <property type="nucleotide sequence ID" value="NZ_JACHJR010000001.1"/>
</dbReference>
<dbReference type="Pfam" id="PF00583">
    <property type="entry name" value="Acetyltransf_1"/>
    <property type="match status" value="1"/>
</dbReference>
<name>A0A7W7SD39_9ACTN</name>
<reference evidence="2 3" key="1">
    <citation type="submission" date="2020-08" db="EMBL/GenBank/DDBJ databases">
        <title>Sequencing the genomes of 1000 actinobacteria strains.</title>
        <authorList>
            <person name="Klenk H.-P."/>
        </authorList>
    </citation>
    <scope>NUCLEOTIDE SEQUENCE [LARGE SCALE GENOMIC DNA]</scope>
    <source>
        <strain evidence="2 3">DSM 44786</strain>
    </source>
</reference>
<dbReference type="Gene3D" id="3.40.630.30">
    <property type="match status" value="1"/>
</dbReference>
<evidence type="ECO:0000313" key="2">
    <source>
        <dbReference type="EMBL" id="MBB4948280.1"/>
    </source>
</evidence>